<evidence type="ECO:0000313" key="3">
    <source>
        <dbReference type="Proteomes" id="UP000762676"/>
    </source>
</evidence>
<feature type="transmembrane region" description="Helical" evidence="1">
    <location>
        <begin position="751"/>
        <end position="772"/>
    </location>
</feature>
<dbReference type="InterPro" id="IPR019427">
    <property type="entry name" value="7TM_GPCR_serpentine_rcpt_Srw"/>
</dbReference>
<name>A0AAV4GA87_9GAST</name>
<dbReference type="AlphaFoldDB" id="A0AAV4GA87"/>
<feature type="transmembrane region" description="Helical" evidence="1">
    <location>
        <begin position="99"/>
        <end position="122"/>
    </location>
</feature>
<keyword evidence="1" id="KW-0812">Transmembrane</keyword>
<keyword evidence="1" id="KW-0472">Membrane</keyword>
<dbReference type="Gene3D" id="1.20.1070.10">
    <property type="entry name" value="Rhodopsin 7-helix transmembrane proteins"/>
    <property type="match status" value="2"/>
</dbReference>
<dbReference type="Pfam" id="PF10324">
    <property type="entry name" value="7TM_GPCR_Srw"/>
    <property type="match status" value="1"/>
</dbReference>
<feature type="transmembrane region" description="Helical" evidence="1">
    <location>
        <begin position="256"/>
        <end position="281"/>
    </location>
</feature>
<feature type="transmembrane region" description="Helical" evidence="1">
    <location>
        <begin position="142"/>
        <end position="162"/>
    </location>
</feature>
<keyword evidence="2" id="KW-0675">Receptor</keyword>
<proteinExistence type="predicted"/>
<dbReference type="PANTHER" id="PTHR47023:SF1">
    <property type="entry name" value="SEX PEPTIDE RECEPTOR"/>
    <property type="match status" value="1"/>
</dbReference>
<feature type="transmembrane region" description="Helical" evidence="1">
    <location>
        <begin position="183"/>
        <end position="205"/>
    </location>
</feature>
<dbReference type="PANTHER" id="PTHR47023">
    <property type="entry name" value="SEX PEPTIDE RECEPTOR"/>
    <property type="match status" value="1"/>
</dbReference>
<organism evidence="2 3">
    <name type="scientific">Elysia marginata</name>
    <dbReference type="NCBI Taxonomy" id="1093978"/>
    <lineage>
        <taxon>Eukaryota</taxon>
        <taxon>Metazoa</taxon>
        <taxon>Spiralia</taxon>
        <taxon>Lophotrochozoa</taxon>
        <taxon>Mollusca</taxon>
        <taxon>Gastropoda</taxon>
        <taxon>Heterobranchia</taxon>
        <taxon>Euthyneura</taxon>
        <taxon>Panpulmonata</taxon>
        <taxon>Sacoglossa</taxon>
        <taxon>Placobranchoidea</taxon>
        <taxon>Plakobranchidae</taxon>
        <taxon>Elysia</taxon>
    </lineage>
</organism>
<dbReference type="EMBL" id="BMAT01001199">
    <property type="protein sequence ID" value="GFR81485.1"/>
    <property type="molecule type" value="Genomic_DNA"/>
</dbReference>
<feature type="transmembrane region" description="Helical" evidence="1">
    <location>
        <begin position="706"/>
        <end position="731"/>
    </location>
</feature>
<evidence type="ECO:0000256" key="1">
    <source>
        <dbReference type="SAM" id="Phobius"/>
    </source>
</evidence>
<dbReference type="InterPro" id="IPR053071">
    <property type="entry name" value="GPCR1-related_rcpt"/>
</dbReference>
<accession>A0AAV4GA87</accession>
<sequence length="798" mass="88943">MGAFDTMFNLCTDQVASLYPISFSGNWTAVTNFCTILTTVVASNHKATGVLDFEDVTPTDVGWWVNGLTCTTIACVTVCLNSISIWVFTRRATRSPTHLLLAIVSGLDLLTCVFQVPLQIHVYLRGGYKQLPTRAWCDVYNYVYNFVPAALHSTAFLLNMVLSVQRCVGVKNVQRFRLKALCTYKGTFVSIATCVAASAVVHSLYPINIGVEEVETIGKEMMKTGKLRFVQSCKVSPRHPGAYEGLLSAYIWSRVILLQTIPAVVLGLCNTVLIATSFKVYTYRRRLIGKLGGIASLRNACVPSVEAFKRFGDNVRDRDKDRGEGPQADKSVTGSTLAELGGFRRSLRLDVQETENELYVNNAGSSTSNGREGISSCPSQRLRALNFTVETDVVLAEVSSNSCRTMETIGTCDALKHCSREGVEEYQEDKVTWWDFLREKFVLQKRDRNNSDDQEKDKPVAYLNLESYPCADSRKGSCIENHLDSKKSNPLQDNLNTITTDKIYGNVKHPILKNIDVGSFPCPEIPVDNVCFEPKEDRENYSGASNRCDCSSQRSAALQVQPLSFMGDDFRRADVETVSLSRGLFYPTGYISKWIPKCVCSRRESKLESFSTWPLSRNKNNVASIETYTTAIQMTQCQACKETSTTVVDLDNPTPSSDRIQPFYSRPNRTHDSDVEPESIRTIATKADTPEIPAAYHNRGELRSTLMLVLVTTLTLLAEVYVIVLLIFQFLDSVALKGKTFLSTAELSVMFSVSNLVTLITFPVNFFIFCGLSRGFREALQEGLGKLMTVFKKLTKLF</sequence>
<reference evidence="2 3" key="1">
    <citation type="journal article" date="2021" name="Elife">
        <title>Chloroplast acquisition without the gene transfer in kleptoplastic sea slugs, Plakobranchus ocellatus.</title>
        <authorList>
            <person name="Maeda T."/>
            <person name="Takahashi S."/>
            <person name="Yoshida T."/>
            <person name="Shimamura S."/>
            <person name="Takaki Y."/>
            <person name="Nagai Y."/>
            <person name="Toyoda A."/>
            <person name="Suzuki Y."/>
            <person name="Arimoto A."/>
            <person name="Ishii H."/>
            <person name="Satoh N."/>
            <person name="Nishiyama T."/>
            <person name="Hasebe M."/>
            <person name="Maruyama T."/>
            <person name="Minagawa J."/>
            <person name="Obokata J."/>
            <person name="Shigenobu S."/>
        </authorList>
    </citation>
    <scope>NUCLEOTIDE SEQUENCE [LARGE SCALE GENOMIC DNA]</scope>
</reference>
<dbReference type="SUPFAM" id="SSF81321">
    <property type="entry name" value="Family A G protein-coupled receptor-like"/>
    <property type="match status" value="1"/>
</dbReference>
<keyword evidence="1" id="KW-1133">Transmembrane helix</keyword>
<gene>
    <name evidence="2" type="ORF">ElyMa_000605300</name>
</gene>
<evidence type="ECO:0000313" key="2">
    <source>
        <dbReference type="EMBL" id="GFR81485.1"/>
    </source>
</evidence>
<keyword evidence="3" id="KW-1185">Reference proteome</keyword>
<dbReference type="GO" id="GO:0008528">
    <property type="term" value="F:G protein-coupled peptide receptor activity"/>
    <property type="evidence" value="ECO:0007669"/>
    <property type="project" value="InterPro"/>
</dbReference>
<feature type="transmembrane region" description="Helical" evidence="1">
    <location>
        <begin position="63"/>
        <end position="87"/>
    </location>
</feature>
<dbReference type="Proteomes" id="UP000762676">
    <property type="component" value="Unassembled WGS sequence"/>
</dbReference>
<comment type="caution">
    <text evidence="2">The sequence shown here is derived from an EMBL/GenBank/DDBJ whole genome shotgun (WGS) entry which is preliminary data.</text>
</comment>
<protein>
    <submittedName>
        <fullName evidence="2">MIP receptor 1</fullName>
    </submittedName>
</protein>